<protein>
    <submittedName>
        <fullName evidence="1">15230_t:CDS:1</fullName>
    </submittedName>
</protein>
<accession>A0A9W4T6W4</accession>
<name>A0A9W4T6W4_9GLOM</name>
<keyword evidence="2" id="KW-1185">Reference proteome</keyword>
<feature type="non-terminal residue" evidence="1">
    <location>
        <position position="1"/>
    </location>
</feature>
<reference evidence="1" key="1">
    <citation type="submission" date="2022-08" db="EMBL/GenBank/DDBJ databases">
        <authorList>
            <person name="Kallberg Y."/>
            <person name="Tangrot J."/>
            <person name="Rosling A."/>
        </authorList>
    </citation>
    <scope>NUCLEOTIDE SEQUENCE</scope>
    <source>
        <strain evidence="1">Wild A</strain>
    </source>
</reference>
<evidence type="ECO:0000313" key="1">
    <source>
        <dbReference type="EMBL" id="CAI2195187.1"/>
    </source>
</evidence>
<comment type="caution">
    <text evidence="1">The sequence shown here is derived from an EMBL/GenBank/DDBJ whole genome shotgun (WGS) entry which is preliminary data.</text>
</comment>
<feature type="non-terminal residue" evidence="1">
    <location>
        <position position="59"/>
    </location>
</feature>
<evidence type="ECO:0000313" key="2">
    <source>
        <dbReference type="Proteomes" id="UP001153678"/>
    </source>
</evidence>
<organism evidence="1 2">
    <name type="scientific">Funneliformis geosporum</name>
    <dbReference type="NCBI Taxonomy" id="1117311"/>
    <lineage>
        <taxon>Eukaryota</taxon>
        <taxon>Fungi</taxon>
        <taxon>Fungi incertae sedis</taxon>
        <taxon>Mucoromycota</taxon>
        <taxon>Glomeromycotina</taxon>
        <taxon>Glomeromycetes</taxon>
        <taxon>Glomerales</taxon>
        <taxon>Glomeraceae</taxon>
        <taxon>Funneliformis</taxon>
    </lineage>
</organism>
<dbReference type="AlphaFoldDB" id="A0A9W4T6W4"/>
<dbReference type="EMBL" id="CAMKVN010012058">
    <property type="protein sequence ID" value="CAI2195187.1"/>
    <property type="molecule type" value="Genomic_DNA"/>
</dbReference>
<dbReference type="Proteomes" id="UP001153678">
    <property type="component" value="Unassembled WGS sequence"/>
</dbReference>
<sequence length="59" mass="6640">EPIQAYLSNYAVPVIADWPGQYFIRKAIAQRLLLNNETIPPFVMSFLPIMGPLHVSLNA</sequence>
<dbReference type="OrthoDB" id="2419456at2759"/>
<gene>
    <name evidence="1" type="ORF">FWILDA_LOCUS16950</name>
</gene>
<proteinExistence type="predicted"/>